<evidence type="ECO:0008006" key="3">
    <source>
        <dbReference type="Google" id="ProtNLM"/>
    </source>
</evidence>
<proteinExistence type="predicted"/>
<evidence type="ECO:0000313" key="1">
    <source>
        <dbReference type="EMBL" id="GAA2377865.1"/>
    </source>
</evidence>
<dbReference type="Proteomes" id="UP001501444">
    <property type="component" value="Unassembled WGS sequence"/>
</dbReference>
<evidence type="ECO:0000313" key="2">
    <source>
        <dbReference type="Proteomes" id="UP001501444"/>
    </source>
</evidence>
<dbReference type="InterPro" id="IPR045944">
    <property type="entry name" value="DUF6364"/>
</dbReference>
<comment type="caution">
    <text evidence="1">The sequence shown here is derived from an EMBL/GenBank/DDBJ whole genome shotgun (WGS) entry which is preliminary data.</text>
</comment>
<name>A0ABN3HEJ3_9ACTN</name>
<protein>
    <recommendedName>
        <fullName evidence="3">CopG family transcriptional regulator</fullName>
    </recommendedName>
</protein>
<gene>
    <name evidence="1" type="ORF">GCM10010170_083450</name>
</gene>
<accession>A0ABN3HEJ3</accession>
<keyword evidence="2" id="KW-1185">Reference proteome</keyword>
<dbReference type="Pfam" id="PF19891">
    <property type="entry name" value="DUF6364"/>
    <property type="match status" value="1"/>
</dbReference>
<dbReference type="EMBL" id="BAAARV010000083">
    <property type="protein sequence ID" value="GAA2377865.1"/>
    <property type="molecule type" value="Genomic_DNA"/>
</dbReference>
<organism evidence="1 2">
    <name type="scientific">Dactylosporangium salmoneum</name>
    <dbReference type="NCBI Taxonomy" id="53361"/>
    <lineage>
        <taxon>Bacteria</taxon>
        <taxon>Bacillati</taxon>
        <taxon>Actinomycetota</taxon>
        <taxon>Actinomycetes</taxon>
        <taxon>Micromonosporales</taxon>
        <taxon>Micromonosporaceae</taxon>
        <taxon>Dactylosporangium</taxon>
    </lineage>
</organism>
<sequence length="99" mass="10974">MGMTNGHTRGTISAMTTKVTLSFSDQTIADARHWAERDGVSLSAWIDRATQERALREIFSAHAEAVRRAKVDLDATALADEEEIALVDAELYRGRRASR</sequence>
<reference evidence="1 2" key="1">
    <citation type="journal article" date="2019" name="Int. J. Syst. Evol. Microbiol.">
        <title>The Global Catalogue of Microorganisms (GCM) 10K type strain sequencing project: providing services to taxonomists for standard genome sequencing and annotation.</title>
        <authorList>
            <consortium name="The Broad Institute Genomics Platform"/>
            <consortium name="The Broad Institute Genome Sequencing Center for Infectious Disease"/>
            <person name="Wu L."/>
            <person name="Ma J."/>
        </authorList>
    </citation>
    <scope>NUCLEOTIDE SEQUENCE [LARGE SCALE GENOMIC DNA]</scope>
    <source>
        <strain evidence="1 2">JCM 3272</strain>
    </source>
</reference>